<dbReference type="RefSeq" id="WP_013275406.1">
    <property type="nucleotide sequence ID" value="NC_014377.1"/>
</dbReference>
<dbReference type="EMBL" id="CP002131">
    <property type="protein sequence ID" value="ADL07357.1"/>
    <property type="molecule type" value="Genomic_DNA"/>
</dbReference>
<comment type="subcellular location">
    <subcellularLocation>
        <location evidence="1">Cell membrane</location>
    </subcellularLocation>
</comment>
<evidence type="ECO:0000259" key="7">
    <source>
        <dbReference type="Pfam" id="PF13190"/>
    </source>
</evidence>
<keyword evidence="5 6" id="KW-0472">Membrane</keyword>
<dbReference type="KEGG" id="toc:Toce_0584"/>
<dbReference type="Pfam" id="PF13190">
    <property type="entry name" value="PDGLE"/>
    <property type="match status" value="1"/>
</dbReference>
<evidence type="ECO:0000313" key="8">
    <source>
        <dbReference type="EMBL" id="ADL07357.1"/>
    </source>
</evidence>
<accession>D9S1T0</accession>
<evidence type="ECO:0000313" key="9">
    <source>
        <dbReference type="Proteomes" id="UP000000272"/>
    </source>
</evidence>
<evidence type="ECO:0000256" key="5">
    <source>
        <dbReference type="ARBA" id="ARBA00023136"/>
    </source>
</evidence>
<proteinExistence type="predicted"/>
<organism evidence="8 9">
    <name type="scientific">Thermosediminibacter oceani (strain ATCC BAA-1034 / DSM 16646 / JW/IW-1228P)</name>
    <dbReference type="NCBI Taxonomy" id="555079"/>
    <lineage>
        <taxon>Bacteria</taxon>
        <taxon>Bacillati</taxon>
        <taxon>Bacillota</taxon>
        <taxon>Clostridia</taxon>
        <taxon>Thermosediminibacterales</taxon>
        <taxon>Thermosediminibacteraceae</taxon>
        <taxon>Thermosediminibacter</taxon>
    </lineage>
</organism>
<evidence type="ECO:0000256" key="2">
    <source>
        <dbReference type="ARBA" id="ARBA00022475"/>
    </source>
</evidence>
<feature type="transmembrane region" description="Helical" evidence="6">
    <location>
        <begin position="70"/>
        <end position="91"/>
    </location>
</feature>
<evidence type="ECO:0000256" key="3">
    <source>
        <dbReference type="ARBA" id="ARBA00022692"/>
    </source>
</evidence>
<keyword evidence="4 6" id="KW-1133">Transmembrane helix</keyword>
<name>D9S1T0_THEOJ</name>
<sequence length="101" mass="10655">MMAAKMKGNISVILLIALAIGAFLSPLASPDPDGLERVAEDQGFIHLAEGKEVIAGLMPDYIFPGIGNEALATALAGVTGTIFTFGVMFLLSRSFVKTRQE</sequence>
<reference evidence="8 9" key="1">
    <citation type="journal article" date="2010" name="Stand. Genomic Sci.">
        <title>Complete genome sequence of Thermosediminibacter oceani type strain (JW/IW-1228P).</title>
        <authorList>
            <person name="Pitluck S."/>
            <person name="Yasawong M."/>
            <person name="Munk C."/>
            <person name="Nolan M."/>
            <person name="Lapidus A."/>
            <person name="Lucas S."/>
            <person name="Glavina Del Rio T."/>
            <person name="Tice H."/>
            <person name="Cheng J.F."/>
            <person name="Bruce D."/>
            <person name="Detter C."/>
            <person name="Tapia R."/>
            <person name="Han C."/>
            <person name="Goodwin L."/>
            <person name="Liolios K."/>
            <person name="Ivanova N."/>
            <person name="Mavromatis K."/>
            <person name="Mikhailova N."/>
            <person name="Pati A."/>
            <person name="Chen A."/>
            <person name="Palaniappan K."/>
            <person name="Land M."/>
            <person name="Hauser L."/>
            <person name="Chang Y.J."/>
            <person name="Jeffries C.D."/>
            <person name="Rohde M."/>
            <person name="Spring S."/>
            <person name="Sikorski J."/>
            <person name="Goker M."/>
            <person name="Woyke T."/>
            <person name="Bristow J."/>
            <person name="Eisen J.A."/>
            <person name="Markowitz V."/>
            <person name="Hugenholtz P."/>
            <person name="Kyrpides N.C."/>
            <person name="Klenk H.P."/>
        </authorList>
    </citation>
    <scope>NUCLEOTIDE SEQUENCE [LARGE SCALE GENOMIC DNA]</scope>
    <source>
        <strain evidence="9">ATCC BAA-1034 / DSM 16646 / JW/IW-1228P</strain>
    </source>
</reference>
<dbReference type="eggNOG" id="COG0310">
    <property type="taxonomic scope" value="Bacteria"/>
</dbReference>
<keyword evidence="2" id="KW-1003">Cell membrane</keyword>
<dbReference type="HOGENOM" id="CLU_137910_1_1_9"/>
<feature type="domain" description="PDGLE" evidence="7">
    <location>
        <begin position="10"/>
        <end position="93"/>
    </location>
</feature>
<dbReference type="AlphaFoldDB" id="D9S1T0"/>
<gene>
    <name evidence="8" type="ordered locus">Toce_0584</name>
</gene>
<keyword evidence="3 6" id="KW-0812">Transmembrane</keyword>
<keyword evidence="9" id="KW-1185">Reference proteome</keyword>
<protein>
    <recommendedName>
        <fullName evidence="7">PDGLE domain-containing protein</fullName>
    </recommendedName>
</protein>
<dbReference type="GO" id="GO:0005886">
    <property type="term" value="C:plasma membrane"/>
    <property type="evidence" value="ECO:0007669"/>
    <property type="project" value="UniProtKB-SubCell"/>
</dbReference>
<dbReference type="Proteomes" id="UP000000272">
    <property type="component" value="Chromosome"/>
</dbReference>
<dbReference type="InterPro" id="IPR025937">
    <property type="entry name" value="PDGLE_dom"/>
</dbReference>
<evidence type="ECO:0000256" key="6">
    <source>
        <dbReference type="SAM" id="Phobius"/>
    </source>
</evidence>
<evidence type="ECO:0000256" key="4">
    <source>
        <dbReference type="ARBA" id="ARBA00022989"/>
    </source>
</evidence>
<dbReference type="STRING" id="555079.Toce_0584"/>
<evidence type="ECO:0000256" key="1">
    <source>
        <dbReference type="ARBA" id="ARBA00004236"/>
    </source>
</evidence>